<dbReference type="EMBL" id="JBHSWJ010000003">
    <property type="protein sequence ID" value="MFC6715937.1"/>
    <property type="molecule type" value="Genomic_DNA"/>
</dbReference>
<evidence type="ECO:0000313" key="4">
    <source>
        <dbReference type="EMBL" id="MFC6715937.1"/>
    </source>
</evidence>
<evidence type="ECO:0000313" key="3">
    <source>
        <dbReference type="EMBL" id="MFC6715898.1"/>
    </source>
</evidence>
<gene>
    <name evidence="1" type="ORF">ACFQBT_00095</name>
    <name evidence="2" type="ORF">ACFQBT_00300</name>
    <name evidence="3" type="ORF">ACFQBT_19510</name>
    <name evidence="4" type="ORF">ACFQBT_19715</name>
</gene>
<dbReference type="RefSeq" id="WP_377819824.1">
    <property type="nucleotide sequence ID" value="NZ_JBHSWJ010000001.1"/>
</dbReference>
<organism evidence="1 5">
    <name type="scientific">Branchiibius cervicis</name>
    <dbReference type="NCBI Taxonomy" id="908252"/>
    <lineage>
        <taxon>Bacteria</taxon>
        <taxon>Bacillati</taxon>
        <taxon>Actinomycetota</taxon>
        <taxon>Actinomycetes</taxon>
        <taxon>Micrococcales</taxon>
        <taxon>Dermacoccaceae</taxon>
        <taxon>Branchiibius</taxon>
    </lineage>
</organism>
<comment type="caution">
    <text evidence="1">The sequence shown here is derived from an EMBL/GenBank/DDBJ whole genome shotgun (WGS) entry which is preliminary data.</text>
</comment>
<reference evidence="1" key="1">
    <citation type="journal article" date="2014" name="Int. J. Syst. Evol. Microbiol.">
        <title>Complete genome of a new Firmicutes species belonging to the dominant human colonic microbiota ('Ruminococcus bicirculans') reveals two chromosomes and a selective capacity to utilize plant glucans.</title>
        <authorList>
            <consortium name="NISC Comparative Sequencing Program"/>
            <person name="Wegmann U."/>
            <person name="Louis P."/>
            <person name="Goesmann A."/>
            <person name="Henrissat B."/>
            <person name="Duncan S.H."/>
            <person name="Flint H.J."/>
        </authorList>
    </citation>
    <scope>NUCLEOTIDE SEQUENCE</scope>
    <source>
        <strain evidence="1">NBRC 106593</strain>
    </source>
</reference>
<dbReference type="EMBL" id="JBHSWJ010000002">
    <property type="protein sequence ID" value="MFC6712376.1"/>
    <property type="molecule type" value="Genomic_DNA"/>
</dbReference>
<accession>A0ABW2AMN1</accession>
<evidence type="ECO:0000313" key="1">
    <source>
        <dbReference type="EMBL" id="MFC6712337.1"/>
    </source>
</evidence>
<dbReference type="Proteomes" id="UP001596356">
    <property type="component" value="Unassembled WGS sequence"/>
</dbReference>
<sequence>MRAATFVLITHSAVARQLGISQPAVTKQLGATKLADVQRLDRALLLEACPPDAAPVHVSSSDDDATQRAWLDQATAWMFGESLVEAVDEPPFDALVTVPMGIGHNEVDELSGMLQRLLRRDVIIHPVAG</sequence>
<protein>
    <submittedName>
        <fullName evidence="1">Uncharacterized protein</fullName>
    </submittedName>
</protein>
<proteinExistence type="predicted"/>
<dbReference type="EMBL" id="JBHSWJ010000001">
    <property type="protein sequence ID" value="MFC6712337.1"/>
    <property type="molecule type" value="Genomic_DNA"/>
</dbReference>
<reference evidence="1" key="3">
    <citation type="submission" date="2024-09" db="EMBL/GenBank/DDBJ databases">
        <authorList>
            <person name="Sun Q."/>
            <person name="Mori K."/>
        </authorList>
    </citation>
    <scope>NUCLEOTIDE SEQUENCE</scope>
    <source>
        <strain evidence="1">NBRC 106593</strain>
    </source>
</reference>
<name>A0ABW2AMN1_9MICO</name>
<evidence type="ECO:0000313" key="5">
    <source>
        <dbReference type="Proteomes" id="UP001596356"/>
    </source>
</evidence>
<evidence type="ECO:0000313" key="2">
    <source>
        <dbReference type="EMBL" id="MFC6712376.1"/>
    </source>
</evidence>
<reference evidence="5" key="2">
    <citation type="journal article" date="2019" name="Int. J. Syst. Evol. Microbiol.">
        <title>The Global Catalogue of Microorganisms (GCM) 10K type strain sequencing project: providing services to taxonomists for standard genome sequencing and annotation.</title>
        <authorList>
            <consortium name="The Broad Institute Genomics Platform"/>
            <consortium name="The Broad Institute Genome Sequencing Center for Infectious Disease"/>
            <person name="Wu L."/>
            <person name="Ma J."/>
        </authorList>
    </citation>
    <scope>NUCLEOTIDE SEQUENCE [LARGE SCALE GENOMIC DNA]</scope>
    <source>
        <strain evidence="5">NBRC 106593</strain>
    </source>
</reference>
<keyword evidence="5" id="KW-1185">Reference proteome</keyword>
<dbReference type="EMBL" id="JBHSWJ010000002">
    <property type="protein sequence ID" value="MFC6715898.1"/>
    <property type="molecule type" value="Genomic_DNA"/>
</dbReference>